<name>A0A2J6S255_HYAVF</name>
<reference evidence="1 2" key="1">
    <citation type="submission" date="2016-04" db="EMBL/GenBank/DDBJ databases">
        <title>A degradative enzymes factory behind the ericoid mycorrhizal symbiosis.</title>
        <authorList>
            <consortium name="DOE Joint Genome Institute"/>
            <person name="Martino E."/>
            <person name="Morin E."/>
            <person name="Grelet G."/>
            <person name="Kuo A."/>
            <person name="Kohler A."/>
            <person name="Daghino S."/>
            <person name="Barry K."/>
            <person name="Choi C."/>
            <person name="Cichocki N."/>
            <person name="Clum A."/>
            <person name="Copeland A."/>
            <person name="Hainaut M."/>
            <person name="Haridas S."/>
            <person name="Labutti K."/>
            <person name="Lindquist E."/>
            <person name="Lipzen A."/>
            <person name="Khouja H.-R."/>
            <person name="Murat C."/>
            <person name="Ohm R."/>
            <person name="Olson A."/>
            <person name="Spatafora J."/>
            <person name="Veneault-Fourrey C."/>
            <person name="Henrissat B."/>
            <person name="Grigoriev I."/>
            <person name="Martin F."/>
            <person name="Perotto S."/>
        </authorList>
    </citation>
    <scope>NUCLEOTIDE SEQUENCE [LARGE SCALE GENOMIC DNA]</scope>
    <source>
        <strain evidence="1 2">F</strain>
    </source>
</reference>
<proteinExistence type="predicted"/>
<dbReference type="AlphaFoldDB" id="A0A2J6S255"/>
<dbReference type="EMBL" id="KZ613940">
    <property type="protein sequence ID" value="PMD44853.1"/>
    <property type="molecule type" value="Genomic_DNA"/>
</dbReference>
<evidence type="ECO:0000313" key="1">
    <source>
        <dbReference type="EMBL" id="PMD44853.1"/>
    </source>
</evidence>
<gene>
    <name evidence="1" type="ORF">L207DRAFT_419581</name>
</gene>
<dbReference type="Proteomes" id="UP000235786">
    <property type="component" value="Unassembled WGS sequence"/>
</dbReference>
<sequence length="56" mass="6271">IYILAGEEVVVLIRVIEIYIGVPENRLLVTIVEYISTNRRLIPPLIIVKGVIIIAS</sequence>
<keyword evidence="2" id="KW-1185">Reference proteome</keyword>
<protein>
    <submittedName>
        <fullName evidence="1">Uncharacterized protein</fullName>
    </submittedName>
</protein>
<accession>A0A2J6S255</accession>
<feature type="non-terminal residue" evidence="1">
    <location>
        <position position="1"/>
    </location>
</feature>
<organism evidence="1 2">
    <name type="scientific">Hyaloscypha variabilis (strain UAMH 11265 / GT02V1 / F)</name>
    <name type="common">Meliniomyces variabilis</name>
    <dbReference type="NCBI Taxonomy" id="1149755"/>
    <lineage>
        <taxon>Eukaryota</taxon>
        <taxon>Fungi</taxon>
        <taxon>Dikarya</taxon>
        <taxon>Ascomycota</taxon>
        <taxon>Pezizomycotina</taxon>
        <taxon>Leotiomycetes</taxon>
        <taxon>Helotiales</taxon>
        <taxon>Hyaloscyphaceae</taxon>
        <taxon>Hyaloscypha</taxon>
        <taxon>Hyaloscypha variabilis</taxon>
    </lineage>
</organism>
<evidence type="ECO:0000313" key="2">
    <source>
        <dbReference type="Proteomes" id="UP000235786"/>
    </source>
</evidence>